<keyword evidence="9" id="KW-0378">Hydrolase</keyword>
<dbReference type="GO" id="GO:0016020">
    <property type="term" value="C:membrane"/>
    <property type="evidence" value="ECO:0007669"/>
    <property type="project" value="UniProtKB-SubCell"/>
</dbReference>
<dbReference type="GO" id="GO:0006508">
    <property type="term" value="P:proteolysis"/>
    <property type="evidence" value="ECO:0007669"/>
    <property type="project" value="UniProtKB-KW"/>
</dbReference>
<feature type="transmembrane region" description="Helical" evidence="7">
    <location>
        <begin position="141"/>
        <end position="160"/>
    </location>
</feature>
<keyword evidence="5 7" id="KW-1133">Transmembrane helix</keyword>
<dbReference type="GO" id="GO:0004252">
    <property type="term" value="F:serine-type endopeptidase activity"/>
    <property type="evidence" value="ECO:0007669"/>
    <property type="project" value="InterPro"/>
</dbReference>
<evidence type="ECO:0000313" key="10">
    <source>
        <dbReference type="Proteomes" id="UP000190135"/>
    </source>
</evidence>
<dbReference type="Proteomes" id="UP000190135">
    <property type="component" value="Unassembled WGS sequence"/>
</dbReference>
<reference evidence="10" key="1">
    <citation type="submission" date="2017-02" db="EMBL/GenBank/DDBJ databases">
        <authorList>
            <person name="Varghese N."/>
            <person name="Submissions S."/>
        </authorList>
    </citation>
    <scope>NUCLEOTIDE SEQUENCE [LARGE SCALE GENOMIC DNA]</scope>
    <source>
        <strain evidence="10">USBA 369</strain>
    </source>
</reference>
<feature type="transmembrane region" description="Helical" evidence="7">
    <location>
        <begin position="188"/>
        <end position="211"/>
    </location>
</feature>
<dbReference type="PANTHER" id="PTHR43066">
    <property type="entry name" value="RHOMBOID-RELATED PROTEIN"/>
    <property type="match status" value="1"/>
</dbReference>
<dbReference type="InterPro" id="IPR022764">
    <property type="entry name" value="Peptidase_S54_rhomboid_dom"/>
</dbReference>
<dbReference type="RefSeq" id="WP_078706417.1">
    <property type="nucleotide sequence ID" value="NZ_FUXL01000001.1"/>
</dbReference>
<evidence type="ECO:0000313" key="9">
    <source>
        <dbReference type="EMBL" id="SJZ50608.1"/>
    </source>
</evidence>
<evidence type="ECO:0000256" key="4">
    <source>
        <dbReference type="ARBA" id="ARBA00022692"/>
    </source>
</evidence>
<dbReference type="EMBL" id="FUXL01000001">
    <property type="protein sequence ID" value="SJZ50608.1"/>
    <property type="molecule type" value="Genomic_DNA"/>
</dbReference>
<dbReference type="STRING" id="1365950.SAMN05428963_10192"/>
<feature type="transmembrane region" description="Helical" evidence="7">
    <location>
        <begin position="115"/>
        <end position="135"/>
    </location>
</feature>
<dbReference type="OrthoDB" id="9797190at2"/>
<protein>
    <submittedName>
        <fullName evidence="9">Membrane associated serine protease, rhomboid family</fullName>
    </submittedName>
</protein>
<evidence type="ECO:0000256" key="5">
    <source>
        <dbReference type="ARBA" id="ARBA00022989"/>
    </source>
</evidence>
<organism evidence="9 10">
    <name type="scientific">Consotaella salsifontis</name>
    <dbReference type="NCBI Taxonomy" id="1365950"/>
    <lineage>
        <taxon>Bacteria</taxon>
        <taxon>Pseudomonadati</taxon>
        <taxon>Pseudomonadota</taxon>
        <taxon>Alphaproteobacteria</taxon>
        <taxon>Hyphomicrobiales</taxon>
        <taxon>Aurantimonadaceae</taxon>
        <taxon>Consotaella</taxon>
    </lineage>
</organism>
<gene>
    <name evidence="9" type="ORF">SAMN05428963_10192</name>
</gene>
<keyword evidence="3" id="KW-0997">Cell inner membrane</keyword>
<keyword evidence="2" id="KW-1003">Cell membrane</keyword>
<proteinExistence type="predicted"/>
<dbReference type="AlphaFoldDB" id="A0A1T4L7K8"/>
<dbReference type="SUPFAM" id="SSF144091">
    <property type="entry name" value="Rhomboid-like"/>
    <property type="match status" value="1"/>
</dbReference>
<keyword evidence="6 7" id="KW-0472">Membrane</keyword>
<dbReference type="PANTHER" id="PTHR43066:SF26">
    <property type="entry name" value="RHOMBOID PROTEASE GLPG"/>
    <property type="match status" value="1"/>
</dbReference>
<comment type="subcellular location">
    <subcellularLocation>
        <location evidence="1">Membrane</location>
        <topology evidence="1">Multi-pass membrane protein</topology>
    </subcellularLocation>
</comment>
<keyword evidence="10" id="KW-1185">Reference proteome</keyword>
<feature type="transmembrane region" description="Helical" evidence="7">
    <location>
        <begin position="21"/>
        <end position="40"/>
    </location>
</feature>
<dbReference type="Pfam" id="PF01694">
    <property type="entry name" value="Rhomboid"/>
    <property type="match status" value="1"/>
</dbReference>
<keyword evidence="9" id="KW-0645">Protease</keyword>
<evidence type="ECO:0000256" key="1">
    <source>
        <dbReference type="ARBA" id="ARBA00004141"/>
    </source>
</evidence>
<accession>A0A1T4L7K8</accession>
<evidence type="ECO:0000259" key="8">
    <source>
        <dbReference type="Pfam" id="PF01694"/>
    </source>
</evidence>
<feature type="transmembrane region" description="Helical" evidence="7">
    <location>
        <begin position="83"/>
        <end position="103"/>
    </location>
</feature>
<evidence type="ECO:0000256" key="6">
    <source>
        <dbReference type="ARBA" id="ARBA00023136"/>
    </source>
</evidence>
<evidence type="ECO:0000256" key="7">
    <source>
        <dbReference type="SAM" id="Phobius"/>
    </source>
</evidence>
<feature type="transmembrane region" description="Helical" evidence="7">
    <location>
        <begin position="217"/>
        <end position="236"/>
    </location>
</feature>
<dbReference type="Gene3D" id="1.20.1540.10">
    <property type="entry name" value="Rhomboid-like"/>
    <property type="match status" value="1"/>
</dbReference>
<keyword evidence="4 7" id="KW-0812">Transmembrane</keyword>
<evidence type="ECO:0000256" key="2">
    <source>
        <dbReference type="ARBA" id="ARBA00022475"/>
    </source>
</evidence>
<name>A0A1T4L7K8_9HYPH</name>
<feature type="domain" description="Peptidase S54 rhomboid" evidence="8">
    <location>
        <begin position="76"/>
        <end position="235"/>
    </location>
</feature>
<evidence type="ECO:0000256" key="3">
    <source>
        <dbReference type="ARBA" id="ARBA00022519"/>
    </source>
</evidence>
<dbReference type="InterPro" id="IPR035952">
    <property type="entry name" value="Rhomboid-like_sf"/>
</dbReference>
<sequence length="253" mass="26979">MPDELDGRSSRRHPPALNVPPVVVLLLLSFFLVEIGRAVLDPLQDMVVLVDFSFIPGCYSGGNAELCDLRAVGAGLWSPLTYAFLHGGWAHLLTNTVWMLAFGTPVARRLGAVRFLVLSALGSVAGAAAFALFNPQLMEPVVGASGVVSALMGAACRFAFQRSRVRGTQIVDDGPRLGIMQALSDRTVLFFVIFFFVINLVVGTGVGSLLVGGDAEVAWEAHLGGFVFGFLTFALFDRQPSPPGEEGLKSDEI</sequence>